<dbReference type="GO" id="GO:0016747">
    <property type="term" value="F:acyltransferase activity, transferring groups other than amino-acyl groups"/>
    <property type="evidence" value="ECO:0007669"/>
    <property type="project" value="InterPro"/>
</dbReference>
<accession>A0A9D1XN29</accession>
<dbReference type="PROSITE" id="PS51186">
    <property type="entry name" value="GNAT"/>
    <property type="match status" value="1"/>
</dbReference>
<name>A0A9D1XN29_9FIRM</name>
<dbReference type="SUPFAM" id="SSF55729">
    <property type="entry name" value="Acyl-CoA N-acyltransferases (Nat)"/>
    <property type="match status" value="1"/>
</dbReference>
<dbReference type="InterPro" id="IPR000182">
    <property type="entry name" value="GNAT_dom"/>
</dbReference>
<gene>
    <name evidence="2" type="ORF">H9980_11310</name>
</gene>
<reference evidence="2" key="2">
    <citation type="submission" date="2021-04" db="EMBL/GenBank/DDBJ databases">
        <authorList>
            <person name="Gilroy R."/>
        </authorList>
    </citation>
    <scope>NUCLEOTIDE SEQUENCE</scope>
    <source>
        <strain evidence="2">ChiGjej1B1-14440</strain>
    </source>
</reference>
<dbReference type="Proteomes" id="UP000886724">
    <property type="component" value="Unassembled WGS sequence"/>
</dbReference>
<evidence type="ECO:0000259" key="1">
    <source>
        <dbReference type="PROSITE" id="PS51186"/>
    </source>
</evidence>
<proteinExistence type="predicted"/>
<evidence type="ECO:0000313" key="3">
    <source>
        <dbReference type="Proteomes" id="UP000886724"/>
    </source>
</evidence>
<sequence>MKYELLKLEEFDRFYQILSNNFPTKEIKEYNYMKDTFHAGLYQVLTLKDNDQIVGIMSFYQHDDFRFIDYFAIDGSLKGKGMGSKMLQYFINLDDKMVILEVEHPEDEQSKRRIAFYQRNGLYLNDQFEYFVPPVRNLKHRLYFHLMSSKRKINNIEFEKYYPQILKMVYGIE</sequence>
<reference evidence="2" key="1">
    <citation type="journal article" date="2021" name="PeerJ">
        <title>Extensive microbial diversity within the chicken gut microbiome revealed by metagenomics and culture.</title>
        <authorList>
            <person name="Gilroy R."/>
            <person name="Ravi A."/>
            <person name="Getino M."/>
            <person name="Pursley I."/>
            <person name="Horton D.L."/>
            <person name="Alikhan N.F."/>
            <person name="Baker D."/>
            <person name="Gharbi K."/>
            <person name="Hall N."/>
            <person name="Watson M."/>
            <person name="Adriaenssens E.M."/>
            <person name="Foster-Nyarko E."/>
            <person name="Jarju S."/>
            <person name="Secka A."/>
            <person name="Antonio M."/>
            <person name="Oren A."/>
            <person name="Chaudhuri R.R."/>
            <person name="La Ragione R."/>
            <person name="Hildebrand F."/>
            <person name="Pallen M.J."/>
        </authorList>
    </citation>
    <scope>NUCLEOTIDE SEQUENCE</scope>
    <source>
        <strain evidence="2">ChiGjej1B1-14440</strain>
    </source>
</reference>
<dbReference type="InterPro" id="IPR016181">
    <property type="entry name" value="Acyl_CoA_acyltransferase"/>
</dbReference>
<organism evidence="2 3">
    <name type="scientific">Candidatus Erysipelatoclostridium merdavium</name>
    <dbReference type="NCBI Taxonomy" id="2838566"/>
    <lineage>
        <taxon>Bacteria</taxon>
        <taxon>Bacillati</taxon>
        <taxon>Bacillota</taxon>
        <taxon>Erysipelotrichia</taxon>
        <taxon>Erysipelotrichales</taxon>
        <taxon>Erysipelotrichales incertae sedis</taxon>
    </lineage>
</organism>
<evidence type="ECO:0000313" key="2">
    <source>
        <dbReference type="EMBL" id="HIX82538.1"/>
    </source>
</evidence>
<feature type="domain" description="N-acetyltransferase" evidence="1">
    <location>
        <begin position="1"/>
        <end position="148"/>
    </location>
</feature>
<dbReference type="EMBL" id="DXET01000252">
    <property type="protein sequence ID" value="HIX82538.1"/>
    <property type="molecule type" value="Genomic_DNA"/>
</dbReference>
<comment type="caution">
    <text evidence="2">The sequence shown here is derived from an EMBL/GenBank/DDBJ whole genome shotgun (WGS) entry which is preliminary data.</text>
</comment>
<dbReference type="AlphaFoldDB" id="A0A9D1XN29"/>
<dbReference type="CDD" id="cd04301">
    <property type="entry name" value="NAT_SF"/>
    <property type="match status" value="1"/>
</dbReference>
<dbReference type="Pfam" id="PF00583">
    <property type="entry name" value="Acetyltransf_1"/>
    <property type="match status" value="1"/>
</dbReference>
<protein>
    <submittedName>
        <fullName evidence="2">GNAT family N-acetyltransferase</fullName>
    </submittedName>
</protein>
<dbReference type="Gene3D" id="3.40.630.30">
    <property type="match status" value="1"/>
</dbReference>